<dbReference type="SUPFAM" id="SSF52279">
    <property type="entry name" value="Beta-D-glucan exohydrolase, C-terminal domain"/>
    <property type="match status" value="1"/>
</dbReference>
<dbReference type="Proteomes" id="UP000756710">
    <property type="component" value="Unassembled WGS sequence"/>
</dbReference>
<keyword evidence="2 6" id="KW-0378">Hydrolase</keyword>
<dbReference type="HOGENOM" id="CLU_004542_5_1_11"/>
<organism evidence="6">
    <name type="scientific">Streptomyces iranensis</name>
    <dbReference type="NCBI Taxonomy" id="576784"/>
    <lineage>
        <taxon>Bacteria</taxon>
        <taxon>Bacillati</taxon>
        <taxon>Actinomycetota</taxon>
        <taxon>Actinomycetes</taxon>
        <taxon>Kitasatosporales</taxon>
        <taxon>Streptomycetaceae</taxon>
        <taxon>Streptomyces</taxon>
        <taxon>Streptomyces violaceusniger group</taxon>
    </lineage>
</organism>
<dbReference type="GO" id="GO:0005975">
    <property type="term" value="P:carbohydrate metabolic process"/>
    <property type="evidence" value="ECO:0007669"/>
    <property type="project" value="InterPro"/>
</dbReference>
<comment type="similarity">
    <text evidence="1">Belongs to the glycosyl hydrolase 3 family.</text>
</comment>
<evidence type="ECO:0000259" key="5">
    <source>
        <dbReference type="SMART" id="SM01217"/>
    </source>
</evidence>
<dbReference type="GO" id="GO:0008422">
    <property type="term" value="F:beta-glucosidase activity"/>
    <property type="evidence" value="ECO:0007669"/>
    <property type="project" value="UniProtKB-ARBA"/>
</dbReference>
<dbReference type="InterPro" id="IPR001764">
    <property type="entry name" value="Glyco_hydro_3_N"/>
</dbReference>
<dbReference type="InterPro" id="IPR036881">
    <property type="entry name" value="Glyco_hydro_3_C_sf"/>
</dbReference>
<protein>
    <recommendedName>
        <fullName evidence="4">Exo-alpha-(1-&gt;6)-L-arabinopyranosidase</fullName>
    </recommendedName>
</protein>
<evidence type="ECO:0000313" key="8">
    <source>
        <dbReference type="Proteomes" id="UP000756710"/>
    </source>
</evidence>
<dbReference type="Pfam" id="PF01915">
    <property type="entry name" value="Glyco_hydro_3_C"/>
    <property type="match status" value="1"/>
</dbReference>
<dbReference type="InterPro" id="IPR002772">
    <property type="entry name" value="Glyco_hydro_3_C"/>
</dbReference>
<dbReference type="InterPro" id="IPR026891">
    <property type="entry name" value="Fn3-like"/>
</dbReference>
<keyword evidence="8" id="KW-1185">Reference proteome</keyword>
<keyword evidence="7" id="KW-0326">Glycosidase</keyword>
<dbReference type="PANTHER" id="PTHR42715:SF10">
    <property type="entry name" value="BETA-GLUCOSIDASE"/>
    <property type="match status" value="1"/>
</dbReference>
<reference evidence="6" key="1">
    <citation type="submission" date="2014-05" db="EMBL/GenBank/DDBJ databases">
        <authorList>
            <person name="Horn Fabian"/>
        </authorList>
    </citation>
    <scope>NUCLEOTIDE SEQUENCE</scope>
</reference>
<evidence type="ECO:0000313" key="6">
    <source>
        <dbReference type="EMBL" id="CDR01215.1"/>
    </source>
</evidence>
<dbReference type="SUPFAM" id="SSF51445">
    <property type="entry name" value="(Trans)glycosidases"/>
    <property type="match status" value="1"/>
</dbReference>
<reference evidence="7 8" key="2">
    <citation type="submission" date="2021-03" db="EMBL/GenBank/DDBJ databases">
        <title>Genomic Encyclopedia of Type Strains, Phase IV (KMG-IV): sequencing the most valuable type-strain genomes for metagenomic binning, comparative biology and taxonomic classification.</title>
        <authorList>
            <person name="Goeker M."/>
        </authorList>
    </citation>
    <scope>NUCLEOTIDE SEQUENCE [LARGE SCALE GENOMIC DNA]</scope>
    <source>
        <strain evidence="7 8">DSM 41954</strain>
    </source>
</reference>
<gene>
    <name evidence="7" type="ORF">J2Z30_009586</name>
    <name evidence="6" type="ORF">SIRAN194</name>
</gene>
<dbReference type="PANTHER" id="PTHR42715">
    <property type="entry name" value="BETA-GLUCOSIDASE"/>
    <property type="match status" value="1"/>
</dbReference>
<dbReference type="InterPro" id="IPR050288">
    <property type="entry name" value="Cellulose_deg_GH3"/>
</dbReference>
<dbReference type="AlphaFoldDB" id="A0A060ZJB1"/>
<accession>A0A060ZJB1</accession>
<name>A0A060ZJB1_9ACTN</name>
<dbReference type="FunFam" id="2.60.40.10:FF:000495">
    <property type="entry name" value="Periplasmic beta-glucosidase"/>
    <property type="match status" value="1"/>
</dbReference>
<dbReference type="Gene3D" id="3.40.50.1700">
    <property type="entry name" value="Glycoside hydrolase family 3 C-terminal domain"/>
    <property type="match status" value="1"/>
</dbReference>
<evidence type="ECO:0000256" key="1">
    <source>
        <dbReference type="ARBA" id="ARBA00005336"/>
    </source>
</evidence>
<comment type="function">
    <text evidence="3">Catalyzes the hydrolysis of a non-reducing terminal alpha-L-arabinopyranosidic linkage in ginsenoside Rb2 (alpha-L-arabinopyranosyl-(1-&gt;6)-alpha-D-glucopyranosyl) to release alpha-D-glucopyranosyl (Rd). It is not able to hydrolyze alpha-L-arabinofuranosyl-(1-&gt;6)-alpha-D-glucopyranosyl (Rc).</text>
</comment>
<evidence type="ECO:0000256" key="2">
    <source>
        <dbReference type="ARBA" id="ARBA00022801"/>
    </source>
</evidence>
<proteinExistence type="inferred from homology"/>
<feature type="domain" description="Fibronectin type III-like" evidence="5">
    <location>
        <begin position="666"/>
        <end position="735"/>
    </location>
</feature>
<evidence type="ECO:0000256" key="4">
    <source>
        <dbReference type="ARBA" id="ARBA00074219"/>
    </source>
</evidence>
<dbReference type="SMART" id="SM01217">
    <property type="entry name" value="Fn3_like"/>
    <property type="match status" value="1"/>
</dbReference>
<dbReference type="EMBL" id="LK022848">
    <property type="protein sequence ID" value="CDR01215.1"/>
    <property type="molecule type" value="Genomic_DNA"/>
</dbReference>
<dbReference type="EMBL" id="JAGGLR010000043">
    <property type="protein sequence ID" value="MBP2068505.1"/>
    <property type="molecule type" value="Genomic_DNA"/>
</dbReference>
<dbReference type="PRINTS" id="PR00133">
    <property type="entry name" value="GLHYDRLASE3"/>
</dbReference>
<sequence length="771" mass="81363">MTTPQWAAGCDIDAIMAAMTLPEKLAQLASVWPEGSGPPGETVAPMQGEMLTDTFQDTTLLEHGLGQFTRPLGSRAGTVAERLEFARGLQRDAVRHSRFGIPALVHEECLTGLQLYGAATYPSPLAWGASWDAGLVGEMAGQIGSTMRQLNIHLGLAPVLDVVRDPRWGRVEECISEDPYLVGVLGTAYVDGLQSAGPGATVKHFLGYSNSRGGRNLAPVHAGPREVAEVFALPFEMVVKNARPRAVMHSYAEIDGTPVAADPRLLTELLRVRWGFEGVVVADYFGVTFLHTLHDVAADLGDAAVLALSAGVDIELPAGRAYLAPLAERVRSGACPMELVDRSVRLVLRHKLELGVFAEAVENAQAVDVDPPDFRAVARRLAEESVILLSNPQGILPLRPVARVAVVGPNADSPEAMLGNYSFTNHVQTPPGTPIGIDLPTVLAALSEQLPDGTEVVHAPGCAVRADAEAEADAADTIAAAAAAAESADVCIAVVGDRAGLFGRGTVGEGSDAAALELPGRQQALLDAVLDTGTPVVVVLVTGRPYPMGAFADRAAAVVQAFFPGEEGAPAIAGVLTGRVNPSGRLPVSIPRDCAGQPHSYRHPRLGGRSPVSNVDPSPLFAFGHGLSYTTFTCSDLRVTADHWDTAGTLRVRCRVRNDGERVGAEVVQLYVRDLVASVTRPMRQLLGWARVGLAPGEAHVVEFTVPADRLAFVGPESAWIVEPGEFEFSVASSAEAPGVRTTVGLQGPVRVLTEDRSLLTAVRVHEGDAW</sequence>
<dbReference type="InterPro" id="IPR013783">
    <property type="entry name" value="Ig-like_fold"/>
</dbReference>
<dbReference type="Gene3D" id="3.20.20.300">
    <property type="entry name" value="Glycoside hydrolase, family 3, N-terminal domain"/>
    <property type="match status" value="1"/>
</dbReference>
<evidence type="ECO:0000256" key="3">
    <source>
        <dbReference type="ARBA" id="ARBA00058905"/>
    </source>
</evidence>
<dbReference type="InterPro" id="IPR036962">
    <property type="entry name" value="Glyco_hydro_3_N_sf"/>
</dbReference>
<dbReference type="Pfam" id="PF00933">
    <property type="entry name" value="Glyco_hydro_3"/>
    <property type="match status" value="1"/>
</dbReference>
<dbReference type="Gene3D" id="2.60.40.10">
    <property type="entry name" value="Immunoglobulins"/>
    <property type="match status" value="1"/>
</dbReference>
<dbReference type="RefSeq" id="WP_044566445.1">
    <property type="nucleotide sequence ID" value="NZ_BAABDR010000070.1"/>
</dbReference>
<dbReference type="InterPro" id="IPR017853">
    <property type="entry name" value="GH"/>
</dbReference>
<dbReference type="Pfam" id="PF14310">
    <property type="entry name" value="Fn3-like"/>
    <property type="match status" value="1"/>
</dbReference>
<evidence type="ECO:0000313" key="7">
    <source>
        <dbReference type="EMBL" id="MBP2068505.1"/>
    </source>
</evidence>